<keyword evidence="8" id="KW-1185">Reference proteome</keyword>
<dbReference type="RefSeq" id="XP_067059968.1">
    <property type="nucleotide sequence ID" value="XM_067204416.1"/>
</dbReference>
<feature type="transmembrane region" description="Helical" evidence="6">
    <location>
        <begin position="261"/>
        <end position="283"/>
    </location>
</feature>
<dbReference type="InterPro" id="IPR000109">
    <property type="entry name" value="POT_fam"/>
</dbReference>
<feature type="transmembrane region" description="Helical" evidence="6">
    <location>
        <begin position="220"/>
        <end position="241"/>
    </location>
</feature>
<accession>A0A836G6J8</accession>
<reference evidence="8" key="1">
    <citation type="journal article" date="2021" name="Microbiol. Resour. Announc.">
        <title>LGAAP: Leishmaniinae Genome Assembly and Annotation Pipeline.</title>
        <authorList>
            <person name="Almutairi H."/>
            <person name="Urbaniak M.D."/>
            <person name="Bates M.D."/>
            <person name="Jariyapan N."/>
            <person name="Kwakye-Nuako G."/>
            <person name="Thomaz-Soccol V."/>
            <person name="Al-Salem W.S."/>
            <person name="Dillon R.J."/>
            <person name="Bates P.A."/>
            <person name="Gatherer D."/>
        </authorList>
    </citation>
    <scope>NUCLEOTIDE SEQUENCE [LARGE SCALE GENOMIC DNA]</scope>
</reference>
<evidence type="ECO:0000256" key="5">
    <source>
        <dbReference type="ARBA" id="ARBA00023136"/>
    </source>
</evidence>
<keyword evidence="3 6" id="KW-0812">Transmembrane</keyword>
<dbReference type="PANTHER" id="PTHR11654">
    <property type="entry name" value="OLIGOPEPTIDE TRANSPORTER-RELATED"/>
    <property type="match status" value="1"/>
</dbReference>
<organism evidence="7 8">
    <name type="scientific">Leishmania orientalis</name>
    <dbReference type="NCBI Taxonomy" id="2249476"/>
    <lineage>
        <taxon>Eukaryota</taxon>
        <taxon>Discoba</taxon>
        <taxon>Euglenozoa</taxon>
        <taxon>Kinetoplastea</taxon>
        <taxon>Metakinetoplastina</taxon>
        <taxon>Trypanosomatida</taxon>
        <taxon>Trypanosomatidae</taxon>
        <taxon>Leishmaniinae</taxon>
        <taxon>Leishmania</taxon>
    </lineage>
</organism>
<comment type="subcellular location">
    <subcellularLocation>
        <location evidence="1">Membrane</location>
        <topology evidence="1">Multi-pass membrane protein</topology>
    </subcellularLocation>
</comment>
<feature type="transmembrane region" description="Helical" evidence="6">
    <location>
        <begin position="475"/>
        <end position="501"/>
    </location>
</feature>
<feature type="transmembrane region" description="Helical" evidence="6">
    <location>
        <begin position="560"/>
        <end position="581"/>
    </location>
</feature>
<dbReference type="Pfam" id="PF00854">
    <property type="entry name" value="PTR2"/>
    <property type="match status" value="1"/>
</dbReference>
<comment type="similarity">
    <text evidence="2">Belongs to the major facilitator superfamily. Proton-dependent oligopeptide transporter (POT/PTR) (TC 2.A.17) family.</text>
</comment>
<evidence type="ECO:0000256" key="1">
    <source>
        <dbReference type="ARBA" id="ARBA00004141"/>
    </source>
</evidence>
<dbReference type="EMBL" id="JAFHLR010000033">
    <property type="protein sequence ID" value="KAG5468991.1"/>
    <property type="molecule type" value="Genomic_DNA"/>
</dbReference>
<dbReference type="SMR" id="A0A836G6J8"/>
<dbReference type="Proteomes" id="UP000674143">
    <property type="component" value="Unassembled WGS sequence"/>
</dbReference>
<dbReference type="Gene3D" id="1.20.1250.20">
    <property type="entry name" value="MFS general substrate transporter like domains"/>
    <property type="match status" value="1"/>
</dbReference>
<dbReference type="GO" id="GO:0016020">
    <property type="term" value="C:membrane"/>
    <property type="evidence" value="ECO:0007669"/>
    <property type="project" value="UniProtKB-SubCell"/>
</dbReference>
<feature type="transmembrane region" description="Helical" evidence="6">
    <location>
        <begin position="78"/>
        <end position="102"/>
    </location>
</feature>
<dbReference type="GeneID" id="92358350"/>
<evidence type="ECO:0000256" key="4">
    <source>
        <dbReference type="ARBA" id="ARBA00022989"/>
    </source>
</evidence>
<dbReference type="AlphaFoldDB" id="A0A836G6J8"/>
<gene>
    <name evidence="7" type="ORF">LSCM4_02385</name>
</gene>
<keyword evidence="5 6" id="KW-0472">Membrane</keyword>
<evidence type="ECO:0000256" key="3">
    <source>
        <dbReference type="ARBA" id="ARBA00022692"/>
    </source>
</evidence>
<dbReference type="SUPFAM" id="SSF103473">
    <property type="entry name" value="MFS general substrate transporter"/>
    <property type="match status" value="1"/>
</dbReference>
<evidence type="ECO:0000313" key="7">
    <source>
        <dbReference type="EMBL" id="KAG5468991.1"/>
    </source>
</evidence>
<evidence type="ECO:0000256" key="6">
    <source>
        <dbReference type="SAM" id="Phobius"/>
    </source>
</evidence>
<evidence type="ECO:0000256" key="2">
    <source>
        <dbReference type="ARBA" id="ARBA00005982"/>
    </source>
</evidence>
<feature type="transmembrane region" description="Helical" evidence="6">
    <location>
        <begin position="46"/>
        <end position="66"/>
    </location>
</feature>
<feature type="transmembrane region" description="Helical" evidence="6">
    <location>
        <begin position="587"/>
        <end position="607"/>
    </location>
</feature>
<name>A0A836G6J8_9TRYP</name>
<evidence type="ECO:0000313" key="8">
    <source>
        <dbReference type="Proteomes" id="UP000674143"/>
    </source>
</evidence>
<keyword evidence="4 6" id="KW-1133">Transmembrane helix</keyword>
<dbReference type="GO" id="GO:0022857">
    <property type="term" value="F:transmembrane transporter activity"/>
    <property type="evidence" value="ECO:0007669"/>
    <property type="project" value="InterPro"/>
</dbReference>
<reference evidence="8" key="2">
    <citation type="journal article" date="2021" name="Sci. Data">
        <title>Chromosome-scale genome sequencing, assembly and annotation of six genomes from subfamily Leishmaniinae.</title>
        <authorList>
            <person name="Almutairi H."/>
            <person name="Urbaniak M.D."/>
            <person name="Bates M.D."/>
            <person name="Jariyapan N."/>
            <person name="Kwakye-Nuako G."/>
            <person name="Thomaz Soccol V."/>
            <person name="Al-Salem W.S."/>
            <person name="Dillon R.J."/>
            <person name="Bates P.A."/>
            <person name="Gatherer D."/>
        </authorList>
    </citation>
    <scope>NUCLEOTIDE SEQUENCE [LARGE SCALE GENOMIC DNA]</scope>
</reference>
<dbReference type="InterPro" id="IPR036259">
    <property type="entry name" value="MFS_trans_sf"/>
</dbReference>
<proteinExistence type="inferred from homology"/>
<dbReference type="KEGG" id="loi:92358350"/>
<protein>
    <recommendedName>
        <fullName evidence="9">POT family protein</fullName>
    </recommendedName>
</protein>
<evidence type="ECO:0008006" key="9">
    <source>
        <dbReference type="Google" id="ProtNLM"/>
    </source>
</evidence>
<sequence>MSLFLGLPSAVWAMLGIEFVERLGYYAVAFSLFTYCTVMLRTGPALANAFINIVYILVPVAAFLASGVADSRVGRPRVLAVALAVYTTSLLVLCVSATPWLYTSFPLDPTWGSRALFALALLGFSSGYGSMKVCTTPIMADCVVLHYRNTFDEVPIVVEGEDAVVEASAASVAKGAATDVSAAAIDAPNDDALPYGAGATIGAAASLYGEEHMKRALSRLFVYAYWGGNVGGVVGSFAAPLLRNFESRRVVLGSEENTTGYYYSFLLAALSVSVGGAFLYWCFAWLPRSAPAPGFVLVRVMVRALLNRLAVLRGSARVVCGGRDGDSDIGDWLDYASTKLRPVASGTGGISDAHHVVLGDEAAGLERSTCAAYGSISGASFAGFDGDAAATSLWVADCRATLRICKAFIALPIYWLICNQFSTNLMYQAAALEMPVDVPEELFNNINTVTMLLFLVLWDQWLLPCVLRDRAPSACVRIVCGFACMCAAMLWCGLLQCSITSRGYYEGEDRYVLRDGQERLSAGWLIMPYILQGLAAAFVDPSVMEVAYGDAPERMKGTVMGLYWVASSASGFLGFVLSPVMTPQHAATLFFSFAAAQVAVSVLFYFVNCGR</sequence>
<feature type="transmembrane region" description="Helical" evidence="6">
    <location>
        <begin position="114"/>
        <end position="131"/>
    </location>
</feature>
<comment type="caution">
    <text evidence="7">The sequence shown here is derived from an EMBL/GenBank/DDBJ whole genome shotgun (WGS) entry which is preliminary data.</text>
</comment>
<feature type="transmembrane region" description="Helical" evidence="6">
    <location>
        <begin position="521"/>
        <end position="539"/>
    </location>
</feature>